<evidence type="ECO:0000259" key="2">
    <source>
        <dbReference type="Pfam" id="PF00156"/>
    </source>
</evidence>
<dbReference type="Proteomes" id="UP000325286">
    <property type="component" value="Chromosome"/>
</dbReference>
<dbReference type="OrthoDB" id="9779910at2"/>
<accession>A0A5B9QMF2</accession>
<dbReference type="SUPFAM" id="SSF53271">
    <property type="entry name" value="PRTase-like"/>
    <property type="match status" value="1"/>
</dbReference>
<evidence type="ECO:0000313" key="3">
    <source>
        <dbReference type="EMBL" id="QEG40104.1"/>
    </source>
</evidence>
<dbReference type="Gene3D" id="3.40.50.2020">
    <property type="match status" value="1"/>
</dbReference>
<dbReference type="AlphaFoldDB" id="A0A5B9QMF2"/>
<dbReference type="PANTHER" id="PTHR47505">
    <property type="entry name" value="DNA UTILIZATION PROTEIN YHGH"/>
    <property type="match status" value="1"/>
</dbReference>
<evidence type="ECO:0000256" key="1">
    <source>
        <dbReference type="ARBA" id="ARBA00008007"/>
    </source>
</evidence>
<protein>
    <submittedName>
        <fullName evidence="3">DNA utilization protein GntX</fullName>
    </submittedName>
</protein>
<dbReference type="KEGG" id="rul:UC8_21090"/>
<feature type="domain" description="Phosphoribosyltransferase" evidence="2">
    <location>
        <begin position="168"/>
        <end position="264"/>
    </location>
</feature>
<gene>
    <name evidence="3" type="ORF">UC8_21090</name>
</gene>
<name>A0A5B9QMF2_9BACT</name>
<dbReference type="InterPro" id="IPR051910">
    <property type="entry name" value="ComF/GntX_DNA_util-trans"/>
</dbReference>
<reference evidence="3 4" key="1">
    <citation type="submission" date="2019-08" db="EMBL/GenBank/DDBJ databases">
        <title>Deep-cultivation of Planctomycetes and their phenomic and genomic characterization uncovers novel biology.</title>
        <authorList>
            <person name="Wiegand S."/>
            <person name="Jogler M."/>
            <person name="Boedeker C."/>
            <person name="Pinto D."/>
            <person name="Vollmers J."/>
            <person name="Rivas-Marin E."/>
            <person name="Kohn T."/>
            <person name="Peeters S.H."/>
            <person name="Heuer A."/>
            <person name="Rast P."/>
            <person name="Oberbeckmann S."/>
            <person name="Bunk B."/>
            <person name="Jeske O."/>
            <person name="Meyerdierks A."/>
            <person name="Storesund J.E."/>
            <person name="Kallscheuer N."/>
            <person name="Luecker S."/>
            <person name="Lage O.M."/>
            <person name="Pohl T."/>
            <person name="Merkel B.J."/>
            <person name="Hornburger P."/>
            <person name="Mueller R.-W."/>
            <person name="Bruemmer F."/>
            <person name="Labrenz M."/>
            <person name="Spormann A.M."/>
            <person name="Op den Camp H."/>
            <person name="Overmann J."/>
            <person name="Amann R."/>
            <person name="Jetten M.S.M."/>
            <person name="Mascher T."/>
            <person name="Medema M.H."/>
            <person name="Devos D.P."/>
            <person name="Kaster A.-K."/>
            <person name="Ovreas L."/>
            <person name="Rohde M."/>
            <person name="Galperin M.Y."/>
            <person name="Jogler C."/>
        </authorList>
    </citation>
    <scope>NUCLEOTIDE SEQUENCE [LARGE SCALE GENOMIC DNA]</scope>
    <source>
        <strain evidence="3 4">UC8</strain>
    </source>
</reference>
<dbReference type="InterPro" id="IPR000836">
    <property type="entry name" value="PRTase_dom"/>
</dbReference>
<keyword evidence="4" id="KW-1185">Reference proteome</keyword>
<evidence type="ECO:0000313" key="4">
    <source>
        <dbReference type="Proteomes" id="UP000325286"/>
    </source>
</evidence>
<dbReference type="InterPro" id="IPR029057">
    <property type="entry name" value="PRTase-like"/>
</dbReference>
<comment type="similarity">
    <text evidence="1">Belongs to the ComF/GntX family.</text>
</comment>
<sequence>MPRMVHSARTWLNRTGDVALATLLPMSCVFCGSEIDSEPSRLCTRCTRRLAVCCPERVCGRCAMPLPLEAGNSSAGNSTAGGARCVHCKKLALRFSRTFALGLYQGVLQEAVILAKQATRRVVASTLASLAAETHREALGALNCELVSPIPSHWRRRVVRRGTPAQVLAETFAAELNLPVCKSLRRIRSTRKQGMLSPEERRKNVDGSFAVNTGYVFRSAAFSPRGKHVLLVDDVLTTGATGNAAATALLQAGASEVTMAVIARATG</sequence>
<organism evidence="3 4">
    <name type="scientific">Roseimaritima ulvae</name>
    <dbReference type="NCBI Taxonomy" id="980254"/>
    <lineage>
        <taxon>Bacteria</taxon>
        <taxon>Pseudomonadati</taxon>
        <taxon>Planctomycetota</taxon>
        <taxon>Planctomycetia</taxon>
        <taxon>Pirellulales</taxon>
        <taxon>Pirellulaceae</taxon>
        <taxon>Roseimaritima</taxon>
    </lineage>
</organism>
<dbReference type="CDD" id="cd06223">
    <property type="entry name" value="PRTases_typeI"/>
    <property type="match status" value="1"/>
</dbReference>
<dbReference type="EMBL" id="CP042914">
    <property type="protein sequence ID" value="QEG40104.1"/>
    <property type="molecule type" value="Genomic_DNA"/>
</dbReference>
<dbReference type="PANTHER" id="PTHR47505:SF1">
    <property type="entry name" value="DNA UTILIZATION PROTEIN YHGH"/>
    <property type="match status" value="1"/>
</dbReference>
<proteinExistence type="inferred from homology"/>
<dbReference type="Pfam" id="PF00156">
    <property type="entry name" value="Pribosyltran"/>
    <property type="match status" value="1"/>
</dbReference>